<proteinExistence type="predicted"/>
<dbReference type="InterPro" id="IPR013325">
    <property type="entry name" value="RNA_pol_sigma_r2"/>
</dbReference>
<comment type="caution">
    <text evidence="4">The sequence shown here is derived from an EMBL/GenBank/DDBJ whole genome shotgun (WGS) entry which is preliminary data.</text>
</comment>
<accession>A0ABV3RKE7</accession>
<dbReference type="PANTHER" id="PTHR30173:SF36">
    <property type="entry name" value="ECF RNA POLYMERASE SIGMA FACTOR SIGJ"/>
    <property type="match status" value="1"/>
</dbReference>
<dbReference type="Gene3D" id="1.10.10.10">
    <property type="entry name" value="Winged helix-like DNA-binding domain superfamily/Winged helix DNA-binding domain"/>
    <property type="match status" value="1"/>
</dbReference>
<evidence type="ECO:0000259" key="3">
    <source>
        <dbReference type="Pfam" id="PF08281"/>
    </source>
</evidence>
<dbReference type="Proteomes" id="UP001556098">
    <property type="component" value="Unassembled WGS sequence"/>
</dbReference>
<feature type="domain" description="RNA polymerase sigma factor 70 region 4 type 2" evidence="3">
    <location>
        <begin position="108"/>
        <end position="158"/>
    </location>
</feature>
<feature type="domain" description="RNA polymerase sigma-70 region 2" evidence="2">
    <location>
        <begin position="8"/>
        <end position="71"/>
    </location>
</feature>
<dbReference type="NCBIfam" id="NF007214">
    <property type="entry name" value="PRK09636.1"/>
    <property type="match status" value="1"/>
</dbReference>
<evidence type="ECO:0000259" key="2">
    <source>
        <dbReference type="Pfam" id="PF04542"/>
    </source>
</evidence>
<protein>
    <submittedName>
        <fullName evidence="4">RNA polymerase sigma factor SigJ</fullName>
    </submittedName>
</protein>
<comment type="subunit">
    <text evidence="1">Interacts transiently with the RNA polymerase catalytic core formed by RpoA, RpoB, RpoC and RpoZ (2 alpha, 1 beta, 1 beta' and 1 omega subunit) to form the RNA polymerase holoenzyme that can initiate transcription.</text>
</comment>
<dbReference type="NCBIfam" id="TIGR02937">
    <property type="entry name" value="sigma70-ECF"/>
    <property type="match status" value="1"/>
</dbReference>
<dbReference type="InterPro" id="IPR036388">
    <property type="entry name" value="WH-like_DNA-bd_sf"/>
</dbReference>
<dbReference type="SUPFAM" id="SSF88659">
    <property type="entry name" value="Sigma3 and sigma4 domains of RNA polymerase sigma factors"/>
    <property type="match status" value="1"/>
</dbReference>
<dbReference type="Pfam" id="PF08281">
    <property type="entry name" value="Sigma70_r4_2"/>
    <property type="match status" value="1"/>
</dbReference>
<gene>
    <name evidence="4" type="primary">sigJ</name>
    <name evidence="4" type="ORF">AB2B41_03065</name>
</gene>
<dbReference type="InterPro" id="IPR014284">
    <property type="entry name" value="RNA_pol_sigma-70_dom"/>
</dbReference>
<dbReference type="SUPFAM" id="SSF88946">
    <property type="entry name" value="Sigma2 domain of RNA polymerase sigma factors"/>
    <property type="match status" value="1"/>
</dbReference>
<evidence type="ECO:0000313" key="5">
    <source>
        <dbReference type="Proteomes" id="UP001556098"/>
    </source>
</evidence>
<dbReference type="SUPFAM" id="SSF54427">
    <property type="entry name" value="NTF2-like"/>
    <property type="match status" value="1"/>
</dbReference>
<dbReference type="InterPro" id="IPR052704">
    <property type="entry name" value="ECF_Sigma-70_Domain"/>
</dbReference>
<dbReference type="Gene3D" id="3.10.450.50">
    <property type="match status" value="1"/>
</dbReference>
<organism evidence="4 5">
    <name type="scientific">Sulfitobacter sediminis</name>
    <dbReference type="NCBI Taxonomy" id="3234186"/>
    <lineage>
        <taxon>Bacteria</taxon>
        <taxon>Pseudomonadati</taxon>
        <taxon>Pseudomonadota</taxon>
        <taxon>Alphaproteobacteria</taxon>
        <taxon>Rhodobacterales</taxon>
        <taxon>Roseobacteraceae</taxon>
        <taxon>Sulfitobacter</taxon>
    </lineage>
</organism>
<dbReference type="InterPro" id="IPR013324">
    <property type="entry name" value="RNA_pol_sigma_r3/r4-like"/>
</dbReference>
<dbReference type="EMBL" id="JBFNXX010000002">
    <property type="protein sequence ID" value="MEW9918568.1"/>
    <property type="molecule type" value="Genomic_DNA"/>
</dbReference>
<dbReference type="PANTHER" id="PTHR30173">
    <property type="entry name" value="SIGMA 19 FACTOR"/>
    <property type="match status" value="1"/>
</dbReference>
<dbReference type="RefSeq" id="WP_367876272.1">
    <property type="nucleotide sequence ID" value="NZ_JBFNXX010000002.1"/>
</dbReference>
<evidence type="ECO:0000256" key="1">
    <source>
        <dbReference type="ARBA" id="ARBA00011344"/>
    </source>
</evidence>
<dbReference type="InterPro" id="IPR007627">
    <property type="entry name" value="RNA_pol_sigma70_r2"/>
</dbReference>
<dbReference type="InterPro" id="IPR032710">
    <property type="entry name" value="NTF2-like_dom_sf"/>
</dbReference>
<keyword evidence="5" id="KW-1185">Reference proteome</keyword>
<reference evidence="4 5" key="1">
    <citation type="submission" date="2024-07" db="EMBL/GenBank/DDBJ databases">
        <title>Marimonas sp.nov., isolated from tidal-flat sediment.</title>
        <authorList>
            <person name="Jayan J.N."/>
            <person name="Lee S.S."/>
        </authorList>
    </citation>
    <scope>NUCLEOTIDE SEQUENCE [LARGE SCALE GENOMIC DNA]</scope>
    <source>
        <strain evidence="4 5">MJW-29</strain>
    </source>
</reference>
<dbReference type="Pfam" id="PF04542">
    <property type="entry name" value="Sigma70_r2"/>
    <property type="match status" value="1"/>
</dbReference>
<evidence type="ECO:0000313" key="4">
    <source>
        <dbReference type="EMBL" id="MEW9918568.1"/>
    </source>
</evidence>
<sequence length="295" mass="32718">MNAMTDIFEAERGSLAALCYRMLGERAAAEDAVQDTWLKWAEADRTAIRTPAAWLRRVATNIAIDTLRSARARREHYVGPWLPEPLMRLEDEEVAPHFELAQECELALLWAMERLSPRERAAFILREAFDAGYAEIAEALSTTEAACRQMVSRSQKKLQDSGPRFDASAEEVAALTARFFEAAMADDFDTALSLLTPHSIAISDGGANRRAARRPLVGGAEIVQVFRALHEKAKVQGGWQLRRVVANGKPALARYREGLLDSLVSLAPDNEGRIGWFYVMTNPEKLGNRAPAAHS</sequence>
<dbReference type="Gene3D" id="1.10.1740.10">
    <property type="match status" value="1"/>
</dbReference>
<dbReference type="InterPro" id="IPR013249">
    <property type="entry name" value="RNA_pol_sigma70_r4_t2"/>
</dbReference>
<name>A0ABV3RKE7_9RHOB</name>